<dbReference type="EMBL" id="CP011390">
    <property type="protein sequence ID" value="ANE50178.1"/>
    <property type="molecule type" value="Genomic_DNA"/>
</dbReference>
<evidence type="ECO:0000313" key="2">
    <source>
        <dbReference type="Proteomes" id="UP000077177"/>
    </source>
</evidence>
<reference evidence="1 2" key="2">
    <citation type="journal article" date="2016" name="Int. J. Syst. Evol. Microbiol.">
        <title>Flavisolibacter tropicus sp. nov., isolated from tropical soil.</title>
        <authorList>
            <person name="Lee J.J."/>
            <person name="Kang M.S."/>
            <person name="Kim G.S."/>
            <person name="Lee C.S."/>
            <person name="Lim S."/>
            <person name="Lee J."/>
            <person name="Roh S.H."/>
            <person name="Kang H."/>
            <person name="Ha J.M."/>
            <person name="Bae S."/>
            <person name="Jung H.Y."/>
            <person name="Kim M.K."/>
        </authorList>
    </citation>
    <scope>NUCLEOTIDE SEQUENCE [LARGE SCALE GENOMIC DNA]</scope>
    <source>
        <strain evidence="1 2">LCS9</strain>
    </source>
</reference>
<keyword evidence="2" id="KW-1185">Reference proteome</keyword>
<dbReference type="OrthoDB" id="1489309at2"/>
<dbReference type="Proteomes" id="UP000077177">
    <property type="component" value="Chromosome"/>
</dbReference>
<evidence type="ECO:0000313" key="1">
    <source>
        <dbReference type="EMBL" id="ANE50178.1"/>
    </source>
</evidence>
<sequence length="656" mass="76193">MLLLSAPGVQAQGVIRDIGNRFKGGGGGGNNDSLQRRNKFEDSITISARYLDSTRSYSLDSSINDFYRRFPVPTTYNYLGNTGTAAHSILFAPIIRTGFDPGFHALDLYKWTADKIQFFNTTRPYTELAYLLGSKTQQIIQVHHTQNFKPYWNIGLHYRLINSPGYLKNQRSNHNNYLFTSWYQSPNKRYNNYVALIGNKLQVAENGGIRNDRNYMDDPVFEERISIPTKFGPQNEDYTRTPFGVSLVTGNDYREFVGLLRQQYDFGKKDSIVTDSTVIPLFYPRLRFEHTFQYRRNRYTFQDYSVDTTYYPAYYNIQLHTGDTVYLQDRWRELNNDFSIYTFPDAKNLQQFLKLGAELQLLNGKVKDGNKENFVNTVLHGEYRNRTRNQKWDMLASGRLHVSGYNQGDYHAYISLQRLLSSKLGSLQVGFENSNRSPAYIQKGLSSFNFNPTLSLNKENTSHIFATISNPKLKLSLGGDYFLMGNYLYYKNFYTVEQESALFNILRISAFKTFKVARHVNWYMEAYLQQKTGNVDVNVPLFLTRNRIAFEGNFFRNLFMSTGIDIRYHTPFDADNYSPVNGQFVFQDTTSIKNKPDIHAYFNFRIRGFQAYIRAENLNAFKFSNGITFTNENFSAPDYPYPGLVLRLGIFWSFVN</sequence>
<proteinExistence type="predicted"/>
<gene>
    <name evidence="1" type="ORF">SY85_06350</name>
</gene>
<dbReference type="AlphaFoldDB" id="A0A172TTA4"/>
<dbReference type="KEGG" id="fla:SY85_06350"/>
<evidence type="ECO:0008006" key="3">
    <source>
        <dbReference type="Google" id="ProtNLM"/>
    </source>
</evidence>
<dbReference type="RefSeq" id="WP_066402574.1">
    <property type="nucleotide sequence ID" value="NZ_CP011390.1"/>
</dbReference>
<protein>
    <recommendedName>
        <fullName evidence="3">Porin</fullName>
    </recommendedName>
</protein>
<name>A0A172TTA4_9BACT</name>
<dbReference type="Pfam" id="PF14121">
    <property type="entry name" value="Porin_10"/>
    <property type="match status" value="1"/>
</dbReference>
<reference evidence="2" key="1">
    <citation type="submission" date="2015-01" db="EMBL/GenBank/DDBJ databases">
        <title>Flavisolibacter sp./LCS9/ whole genome sequencing.</title>
        <authorList>
            <person name="Kim M.K."/>
            <person name="Srinivasan S."/>
            <person name="Lee J.-J."/>
        </authorList>
    </citation>
    <scope>NUCLEOTIDE SEQUENCE [LARGE SCALE GENOMIC DNA]</scope>
    <source>
        <strain evidence="2">LCS9</strain>
    </source>
</reference>
<dbReference type="PATRIC" id="fig|1492898.3.peg.1376"/>
<accession>A0A172TTA4</accession>
<organism evidence="1 2">
    <name type="scientific">Flavisolibacter tropicus</name>
    <dbReference type="NCBI Taxonomy" id="1492898"/>
    <lineage>
        <taxon>Bacteria</taxon>
        <taxon>Pseudomonadati</taxon>
        <taxon>Bacteroidota</taxon>
        <taxon>Chitinophagia</taxon>
        <taxon>Chitinophagales</taxon>
        <taxon>Chitinophagaceae</taxon>
        <taxon>Flavisolibacter</taxon>
    </lineage>
</organism>
<dbReference type="InterPro" id="IPR025631">
    <property type="entry name" value="Porin_10"/>
</dbReference>
<dbReference type="STRING" id="1492898.SY85_06350"/>